<dbReference type="AlphaFoldDB" id="A0A915B3V6"/>
<dbReference type="WBParaSite" id="PgR022X_g124_t02">
    <property type="protein sequence ID" value="PgR022X_g124_t02"/>
    <property type="gene ID" value="PgR022X_g124"/>
</dbReference>
<proteinExistence type="predicted"/>
<sequence>MRLLNSRTVTSALLNMCTPYTVSSLSTRLNYNSVKLTSITPRFFQLIANDTTTLPNYSHPIHSSTIRKT</sequence>
<evidence type="ECO:0000313" key="3">
    <source>
        <dbReference type="WBParaSite" id="PgR022X_g124_t02"/>
    </source>
</evidence>
<reference evidence="2 3" key="1">
    <citation type="submission" date="2022-11" db="UniProtKB">
        <authorList>
            <consortium name="WormBaseParasite"/>
        </authorList>
    </citation>
    <scope>IDENTIFICATION</scope>
</reference>
<accession>A0A915B3V6</accession>
<dbReference type="Proteomes" id="UP000887569">
    <property type="component" value="Unplaced"/>
</dbReference>
<evidence type="ECO:0000313" key="1">
    <source>
        <dbReference type="Proteomes" id="UP000887569"/>
    </source>
</evidence>
<keyword evidence="1" id="KW-1185">Reference proteome</keyword>
<organism evidence="1 2">
    <name type="scientific">Parascaris univalens</name>
    <name type="common">Nematode worm</name>
    <dbReference type="NCBI Taxonomy" id="6257"/>
    <lineage>
        <taxon>Eukaryota</taxon>
        <taxon>Metazoa</taxon>
        <taxon>Ecdysozoa</taxon>
        <taxon>Nematoda</taxon>
        <taxon>Chromadorea</taxon>
        <taxon>Rhabditida</taxon>
        <taxon>Spirurina</taxon>
        <taxon>Ascaridomorpha</taxon>
        <taxon>Ascaridoidea</taxon>
        <taxon>Ascarididae</taxon>
        <taxon>Parascaris</taxon>
    </lineage>
</organism>
<dbReference type="WBParaSite" id="PgR022X_g124_t01">
    <property type="protein sequence ID" value="PgR022X_g124_t01"/>
    <property type="gene ID" value="PgR022X_g124"/>
</dbReference>
<protein>
    <submittedName>
        <fullName evidence="2 3">Uncharacterized protein</fullName>
    </submittedName>
</protein>
<evidence type="ECO:0000313" key="2">
    <source>
        <dbReference type="WBParaSite" id="PgR022X_g124_t01"/>
    </source>
</evidence>
<name>A0A915B3V6_PARUN</name>